<evidence type="ECO:0000256" key="1">
    <source>
        <dbReference type="SAM" id="Phobius"/>
    </source>
</evidence>
<evidence type="ECO:0000313" key="2">
    <source>
        <dbReference type="EMBL" id="PSW07359.1"/>
    </source>
</evidence>
<name>A0A2T3N4E5_9GAMM</name>
<gene>
    <name evidence="2" type="ORF">C9I89_01170</name>
</gene>
<keyword evidence="3" id="KW-1185">Reference proteome</keyword>
<organism evidence="2 3">
    <name type="scientific">Photobacterium lipolyticum</name>
    <dbReference type="NCBI Taxonomy" id="266810"/>
    <lineage>
        <taxon>Bacteria</taxon>
        <taxon>Pseudomonadati</taxon>
        <taxon>Pseudomonadota</taxon>
        <taxon>Gammaproteobacteria</taxon>
        <taxon>Vibrionales</taxon>
        <taxon>Vibrionaceae</taxon>
        <taxon>Photobacterium</taxon>
    </lineage>
</organism>
<sequence length="79" mass="8969">MSCSSQSRSGNVTPLYSKVAYAAFFITAFLLLKDMNRQKIAHHTQHMVDRLLTPSNQFLQSETPDAWIDEARKPENLTA</sequence>
<evidence type="ECO:0000313" key="3">
    <source>
        <dbReference type="Proteomes" id="UP000240904"/>
    </source>
</evidence>
<reference evidence="2 3" key="1">
    <citation type="submission" date="2018-03" db="EMBL/GenBank/DDBJ databases">
        <title>Whole genome sequencing of Histamine producing bacteria.</title>
        <authorList>
            <person name="Butler K."/>
        </authorList>
    </citation>
    <scope>NUCLEOTIDE SEQUENCE [LARGE SCALE GENOMIC DNA]</scope>
    <source>
        <strain evidence="2 3">DSM 16190</strain>
    </source>
</reference>
<keyword evidence="1" id="KW-0472">Membrane</keyword>
<comment type="caution">
    <text evidence="2">The sequence shown here is derived from an EMBL/GenBank/DDBJ whole genome shotgun (WGS) entry which is preliminary data.</text>
</comment>
<feature type="transmembrane region" description="Helical" evidence="1">
    <location>
        <begin position="15"/>
        <end position="32"/>
    </location>
</feature>
<keyword evidence="1" id="KW-0812">Transmembrane</keyword>
<accession>A0A2T3N4E5</accession>
<keyword evidence="1" id="KW-1133">Transmembrane helix</keyword>
<dbReference type="EMBL" id="PYMC01000001">
    <property type="protein sequence ID" value="PSW07359.1"/>
    <property type="molecule type" value="Genomic_DNA"/>
</dbReference>
<proteinExistence type="predicted"/>
<dbReference type="AlphaFoldDB" id="A0A2T3N4E5"/>
<dbReference type="Proteomes" id="UP000240904">
    <property type="component" value="Unassembled WGS sequence"/>
</dbReference>
<protein>
    <submittedName>
        <fullName evidence="2">Uncharacterized protein</fullName>
    </submittedName>
</protein>